<feature type="domain" description="Reverse transcriptase" evidence="1">
    <location>
        <begin position="118"/>
        <end position="281"/>
    </location>
</feature>
<name>A0AA88L1U0_ARTSF</name>
<evidence type="ECO:0000313" key="2">
    <source>
        <dbReference type="EMBL" id="KAK2713442.1"/>
    </source>
</evidence>
<dbReference type="Proteomes" id="UP001187531">
    <property type="component" value="Unassembled WGS sequence"/>
</dbReference>
<reference evidence="2" key="1">
    <citation type="submission" date="2023-07" db="EMBL/GenBank/DDBJ databases">
        <title>Chromosome-level genome assembly of Artemia franciscana.</title>
        <authorList>
            <person name="Jo E."/>
        </authorList>
    </citation>
    <scope>NUCLEOTIDE SEQUENCE</scope>
    <source>
        <tissue evidence="2">Whole body</tissue>
    </source>
</reference>
<dbReference type="AlphaFoldDB" id="A0AA88L1U0"/>
<dbReference type="EMBL" id="JAVRJZ010000014">
    <property type="protein sequence ID" value="KAK2713442.1"/>
    <property type="molecule type" value="Genomic_DNA"/>
</dbReference>
<comment type="caution">
    <text evidence="2">The sequence shown here is derived from an EMBL/GenBank/DDBJ whole genome shotgun (WGS) entry which is preliminary data.</text>
</comment>
<gene>
    <name evidence="2" type="ORF">QYM36_009347</name>
</gene>
<accession>A0AA88L1U0</accession>
<protein>
    <recommendedName>
        <fullName evidence="1">Reverse transcriptase domain-containing protein</fullName>
    </recommendedName>
</protein>
<dbReference type="Pfam" id="PF00078">
    <property type="entry name" value="RVT_1"/>
    <property type="match status" value="1"/>
</dbReference>
<proteinExistence type="predicted"/>
<dbReference type="InterPro" id="IPR000477">
    <property type="entry name" value="RT_dom"/>
</dbReference>
<evidence type="ECO:0000313" key="3">
    <source>
        <dbReference type="Proteomes" id="UP001187531"/>
    </source>
</evidence>
<dbReference type="PANTHER" id="PTHR19446">
    <property type="entry name" value="REVERSE TRANSCRIPTASES"/>
    <property type="match status" value="1"/>
</dbReference>
<evidence type="ECO:0000259" key="1">
    <source>
        <dbReference type="PROSITE" id="PS50878"/>
    </source>
</evidence>
<keyword evidence="3" id="KW-1185">Reference proteome</keyword>
<dbReference type="PROSITE" id="PS50878">
    <property type="entry name" value="RT_POL"/>
    <property type="match status" value="1"/>
</dbReference>
<organism evidence="2 3">
    <name type="scientific">Artemia franciscana</name>
    <name type="common">Brine shrimp</name>
    <name type="synonym">Artemia sanfranciscana</name>
    <dbReference type="NCBI Taxonomy" id="6661"/>
    <lineage>
        <taxon>Eukaryota</taxon>
        <taxon>Metazoa</taxon>
        <taxon>Ecdysozoa</taxon>
        <taxon>Arthropoda</taxon>
        <taxon>Crustacea</taxon>
        <taxon>Branchiopoda</taxon>
        <taxon>Anostraca</taxon>
        <taxon>Artemiidae</taxon>
        <taxon>Artemia</taxon>
    </lineage>
</organism>
<sequence length="281" mass="30986">MESSRTLALTSSLGSLNLLAFWKKVASSKSAGPQKMSNRVGSATGPKDIAELWSGHYSVVFSSVASDPKAARARFFFKPWTDPVKQLITAESVALSLSGLSGSKSGGLDGVTANHIKYGGQSLIFPDSITEVCLVPIPKPNVDDMASLSNYRPIPLAVNITKLFEKCLYSLISPQIDSSHYRFGFKEGSSTEFCVFILKSVVQHFWLFSSHVFACFVDAKAAFDRVNLEKILDQIDTKGVDRRIIGTLQYWFEVERYKIKWSGYFSESFPVLNGVRQGGVL</sequence>